<evidence type="ECO:0000256" key="5">
    <source>
        <dbReference type="ARBA" id="ARBA00022723"/>
    </source>
</evidence>
<dbReference type="FunFam" id="2.70.150.10:FF:000042">
    <property type="entry name" value="Plasma membrane ATPase"/>
    <property type="match status" value="1"/>
</dbReference>
<dbReference type="Pfam" id="PF00122">
    <property type="entry name" value="E1-E2_ATPase"/>
    <property type="match status" value="1"/>
</dbReference>
<dbReference type="Gene3D" id="3.40.50.1000">
    <property type="entry name" value="HAD superfamily/HAD-like"/>
    <property type="match status" value="1"/>
</dbReference>
<keyword evidence="8" id="KW-0460">Magnesium</keyword>
<dbReference type="FunFam" id="3.40.1110.10:FF:000005">
    <property type="entry name" value="Plasma membrane ATPase"/>
    <property type="match status" value="1"/>
</dbReference>
<feature type="transmembrane region" description="Helical" evidence="12">
    <location>
        <begin position="759"/>
        <end position="778"/>
    </location>
</feature>
<proteinExistence type="inferred from homology"/>
<dbReference type="NCBIfam" id="TIGR01647">
    <property type="entry name" value="ATPase-IIIA_H"/>
    <property type="match status" value="1"/>
</dbReference>
<dbReference type="GO" id="GO:0005524">
    <property type="term" value="F:ATP binding"/>
    <property type="evidence" value="ECO:0007669"/>
    <property type="project" value="UniProtKB-KW"/>
</dbReference>
<feature type="transmembrane region" description="Helical" evidence="12">
    <location>
        <begin position="227"/>
        <end position="248"/>
    </location>
</feature>
<dbReference type="SMART" id="SM00831">
    <property type="entry name" value="Cation_ATPase_N"/>
    <property type="match status" value="1"/>
</dbReference>
<evidence type="ECO:0000256" key="3">
    <source>
        <dbReference type="ARBA" id="ARBA00022553"/>
    </source>
</evidence>
<dbReference type="Pfam" id="PF00690">
    <property type="entry name" value="Cation_ATPase_N"/>
    <property type="match status" value="1"/>
</dbReference>
<dbReference type="Pfam" id="PF00702">
    <property type="entry name" value="Hydrolase"/>
    <property type="match status" value="1"/>
</dbReference>
<keyword evidence="4 12" id="KW-0812">Transmembrane</keyword>
<keyword evidence="9" id="KW-1278">Translocase</keyword>
<evidence type="ECO:0000256" key="2">
    <source>
        <dbReference type="ARBA" id="ARBA00008804"/>
    </source>
</evidence>
<dbReference type="OrthoDB" id="9760364at2"/>
<keyword evidence="5" id="KW-0479">Metal-binding</keyword>
<dbReference type="Gene3D" id="2.70.150.10">
    <property type="entry name" value="Calcium-transporting ATPase, cytoplasmic transduction domain A"/>
    <property type="match status" value="1"/>
</dbReference>
<comment type="caution">
    <text evidence="14">The sequence shown here is derived from an EMBL/GenBank/DDBJ whole genome shotgun (WGS) entry which is preliminary data.</text>
</comment>
<dbReference type="SFLD" id="SFLDS00003">
    <property type="entry name" value="Haloacid_Dehalogenase"/>
    <property type="match status" value="1"/>
</dbReference>
<evidence type="ECO:0000256" key="4">
    <source>
        <dbReference type="ARBA" id="ARBA00022692"/>
    </source>
</evidence>
<dbReference type="PROSITE" id="PS00154">
    <property type="entry name" value="ATPASE_E1_E2"/>
    <property type="match status" value="1"/>
</dbReference>
<evidence type="ECO:0000259" key="13">
    <source>
        <dbReference type="SMART" id="SM00831"/>
    </source>
</evidence>
<gene>
    <name evidence="14" type="ORF">TSACC_183</name>
</gene>
<dbReference type="FunFam" id="3.40.50.1000:FF:000211">
    <property type="entry name" value="Plasma membrane ATPase"/>
    <property type="match status" value="1"/>
</dbReference>
<dbReference type="SFLD" id="SFLDG00002">
    <property type="entry name" value="C1.7:_P-type_atpase_like"/>
    <property type="match status" value="1"/>
</dbReference>
<feature type="transmembrane region" description="Helical" evidence="12">
    <location>
        <begin position="84"/>
        <end position="100"/>
    </location>
</feature>
<evidence type="ECO:0000256" key="1">
    <source>
        <dbReference type="ARBA" id="ARBA00004141"/>
    </source>
</evidence>
<comment type="subcellular location">
    <subcellularLocation>
        <location evidence="1">Membrane</location>
        <topology evidence="1">Multi-pass membrane protein</topology>
    </subcellularLocation>
</comment>
<name>A0A146G392_TERSA</name>
<evidence type="ECO:0000256" key="11">
    <source>
        <dbReference type="ARBA" id="ARBA00023136"/>
    </source>
</evidence>
<feature type="transmembrane region" description="Helical" evidence="12">
    <location>
        <begin position="268"/>
        <end position="292"/>
    </location>
</feature>
<dbReference type="EMBL" id="BDCO01000001">
    <property type="protein sequence ID" value="GAT31534.1"/>
    <property type="molecule type" value="Genomic_DNA"/>
</dbReference>
<comment type="similarity">
    <text evidence="2">Belongs to the cation transport ATPase (P-type) (TC 3.A.3) family. Type IIIA subfamily.</text>
</comment>
<dbReference type="PRINTS" id="PR00120">
    <property type="entry name" value="HATPASE"/>
</dbReference>
<keyword evidence="7" id="KW-0067">ATP-binding</keyword>
<dbReference type="SFLD" id="SFLDF00027">
    <property type="entry name" value="p-type_atpase"/>
    <property type="match status" value="1"/>
</dbReference>
<feature type="transmembrane region" description="Helical" evidence="12">
    <location>
        <begin position="691"/>
        <end position="712"/>
    </location>
</feature>
<dbReference type="NCBIfam" id="TIGR01494">
    <property type="entry name" value="ATPase_P-type"/>
    <property type="match status" value="2"/>
</dbReference>
<dbReference type="PRINTS" id="PR00119">
    <property type="entry name" value="CATATPASE"/>
</dbReference>
<dbReference type="SUPFAM" id="SSF56784">
    <property type="entry name" value="HAD-like"/>
    <property type="match status" value="1"/>
</dbReference>
<keyword evidence="11 12" id="KW-0472">Membrane</keyword>
<feature type="transmembrane region" description="Helical" evidence="12">
    <location>
        <begin position="724"/>
        <end position="747"/>
    </location>
</feature>
<dbReference type="SUPFAM" id="SSF81660">
    <property type="entry name" value="Metal cation-transporting ATPase, ATP-binding domain N"/>
    <property type="match status" value="1"/>
</dbReference>
<dbReference type="InterPro" id="IPR004014">
    <property type="entry name" value="ATPase_P-typ_cation-transptr_N"/>
</dbReference>
<reference evidence="15" key="1">
    <citation type="journal article" date="2017" name="Genome Announc.">
        <title>Draft Genome Sequence of Terrimicrobium sacchariphilum NM-5T, a Facultative Anaerobic Soil Bacterium of the Class Spartobacteria.</title>
        <authorList>
            <person name="Qiu Y.L."/>
            <person name="Tourlousse D.M."/>
            <person name="Matsuura N."/>
            <person name="Ohashi A."/>
            <person name="Sekiguchi Y."/>
        </authorList>
    </citation>
    <scope>NUCLEOTIDE SEQUENCE [LARGE SCALE GENOMIC DNA]</scope>
    <source>
        <strain evidence="15">NM-5</strain>
    </source>
</reference>
<dbReference type="GO" id="GO:0046872">
    <property type="term" value="F:metal ion binding"/>
    <property type="evidence" value="ECO:0007669"/>
    <property type="project" value="UniProtKB-KW"/>
</dbReference>
<evidence type="ECO:0000256" key="12">
    <source>
        <dbReference type="SAM" id="Phobius"/>
    </source>
</evidence>
<dbReference type="AlphaFoldDB" id="A0A146G392"/>
<keyword evidence="6" id="KW-0547">Nucleotide-binding</keyword>
<evidence type="ECO:0000256" key="6">
    <source>
        <dbReference type="ARBA" id="ARBA00022741"/>
    </source>
</evidence>
<dbReference type="GO" id="GO:0008553">
    <property type="term" value="F:P-type proton-exporting transporter activity"/>
    <property type="evidence" value="ECO:0007669"/>
    <property type="project" value="InterPro"/>
</dbReference>
<dbReference type="CDD" id="cd02076">
    <property type="entry name" value="P-type_ATPase_H"/>
    <property type="match status" value="1"/>
</dbReference>
<evidence type="ECO:0000313" key="14">
    <source>
        <dbReference type="EMBL" id="GAT31534.1"/>
    </source>
</evidence>
<dbReference type="InterPro" id="IPR044492">
    <property type="entry name" value="P_typ_ATPase_HD_dom"/>
</dbReference>
<dbReference type="InterPro" id="IPR006534">
    <property type="entry name" value="P-type_ATPase_IIIA"/>
</dbReference>
<dbReference type="InParanoid" id="A0A146G392"/>
<dbReference type="InterPro" id="IPR023214">
    <property type="entry name" value="HAD_sf"/>
</dbReference>
<evidence type="ECO:0000256" key="8">
    <source>
        <dbReference type="ARBA" id="ARBA00022842"/>
    </source>
</evidence>
<dbReference type="SUPFAM" id="SSF81665">
    <property type="entry name" value="Calcium ATPase, transmembrane domain M"/>
    <property type="match status" value="1"/>
</dbReference>
<dbReference type="STRING" id="690879.TSACC_183"/>
<dbReference type="InterPro" id="IPR001757">
    <property type="entry name" value="P_typ_ATPase"/>
</dbReference>
<dbReference type="InterPro" id="IPR008250">
    <property type="entry name" value="ATPase_P-typ_transduc_dom_A_sf"/>
</dbReference>
<keyword evidence="3" id="KW-0597">Phosphoprotein</keyword>
<dbReference type="Gene3D" id="1.20.1110.10">
    <property type="entry name" value="Calcium-transporting ATPase, transmembrane domain"/>
    <property type="match status" value="1"/>
</dbReference>
<accession>A0A146G392</accession>
<evidence type="ECO:0000313" key="15">
    <source>
        <dbReference type="Proteomes" id="UP000076023"/>
    </source>
</evidence>
<keyword evidence="15" id="KW-1185">Reference proteome</keyword>
<dbReference type="GO" id="GO:0120029">
    <property type="term" value="P:proton export across plasma membrane"/>
    <property type="evidence" value="ECO:0007669"/>
    <property type="project" value="InterPro"/>
</dbReference>
<dbReference type="InterPro" id="IPR036412">
    <property type="entry name" value="HAD-like_sf"/>
</dbReference>
<feature type="transmembrane region" description="Helical" evidence="12">
    <location>
        <begin position="56"/>
        <end position="78"/>
    </location>
</feature>
<evidence type="ECO:0000256" key="10">
    <source>
        <dbReference type="ARBA" id="ARBA00022989"/>
    </source>
</evidence>
<feature type="transmembrane region" description="Helical" evidence="12">
    <location>
        <begin position="627"/>
        <end position="645"/>
    </location>
</feature>
<feature type="transmembrane region" description="Helical" evidence="12">
    <location>
        <begin position="784"/>
        <end position="804"/>
    </location>
</feature>
<dbReference type="InterPro" id="IPR023298">
    <property type="entry name" value="ATPase_P-typ_TM_dom_sf"/>
</dbReference>
<dbReference type="Gene3D" id="3.40.1110.10">
    <property type="entry name" value="Calcium-transporting ATPase, cytoplasmic domain N"/>
    <property type="match status" value="1"/>
</dbReference>
<evidence type="ECO:0000256" key="7">
    <source>
        <dbReference type="ARBA" id="ARBA00022840"/>
    </source>
</evidence>
<feature type="domain" description="Cation-transporting P-type ATPase N-terminal" evidence="13">
    <location>
        <begin position="7"/>
        <end position="80"/>
    </location>
</feature>
<dbReference type="InterPro" id="IPR023299">
    <property type="entry name" value="ATPase_P-typ_cyto_dom_N"/>
</dbReference>
<protein>
    <submittedName>
        <fullName evidence="14">H+-transporting ATPase</fullName>
    </submittedName>
</protein>
<dbReference type="GO" id="GO:0016020">
    <property type="term" value="C:membrane"/>
    <property type="evidence" value="ECO:0007669"/>
    <property type="project" value="UniProtKB-SubCell"/>
</dbReference>
<evidence type="ECO:0000256" key="9">
    <source>
        <dbReference type="ARBA" id="ARBA00022967"/>
    </source>
</evidence>
<dbReference type="InterPro" id="IPR059000">
    <property type="entry name" value="ATPase_P-type_domA"/>
</dbReference>
<dbReference type="InterPro" id="IPR018303">
    <property type="entry name" value="ATPase_P-typ_P_site"/>
</dbReference>
<keyword evidence="10 12" id="KW-1133">Transmembrane helix</keyword>
<dbReference type="GO" id="GO:0016887">
    <property type="term" value="F:ATP hydrolysis activity"/>
    <property type="evidence" value="ECO:0007669"/>
    <property type="project" value="InterPro"/>
</dbReference>
<dbReference type="PANTHER" id="PTHR42861">
    <property type="entry name" value="CALCIUM-TRANSPORTING ATPASE"/>
    <property type="match status" value="1"/>
</dbReference>
<sequence>MPASNDTPIVKTPQQVLAEQSVDPAKGLTPEDASARLQKYGPNAIEEKSQSALKRFLGYFWGPLPWMVEAPAVMAALIGDWVDFSIIVFMLVFNGVLGFWEESTASNALSALKNSLALTAKALRKAAWGDVPARDLVPGDIVRVRLGDVIPADGVLLEGDYLDIDQSALTGESLSVSKKGGDVVYSGSIVKKGEMTLVVTATGTNTFFGRTAKLVASAGTKSHLQEAVVGIGNFLIILTLALAAVLIVDQLAGMRGHFSKNGLFGLAEYVLVLLVAAVPFTTPAVLSVTMALGAKMLAIKKAIVSRLESIEELAGIDILCSDKTGTLTQNKLTLGDVLPWNGATAQDVILAGVLASKLEDKDPIDLAIAAGLKDQSTASAWTLKTFVPFDPVSKRTEAMLTDAAGRTIQTTKGMPAVILSLCDLSDADRKKAEDSVTALATRGMRALASARKDEGGKWIFLGILPLMDPPRTDSKQTIAEARELGVQVKMVTGDDVAIARTISGELGMGENIQLASDLFPEGTSVDKLPANAAAHIAAVDGFARVFPEHKYGVVKALQDAGHIVGMTGDGVNDAPALKQADVGIAVSGATDAARAAAALVLTAPGLSVIIDGIKEARRIFERMMSYMLYRIAMTVAIMFFVVTAVVCYDFFPLSAVMIIALALLDDLPIMTIAYDNASAAPQPVKWHMPRIFMISSILGIFAVVESFLLLFLSQDIYHLDKPHIQTMMFLQLVAGGHLMLFVTRATGPFWKPPFPDMRLFVAIVGTQVVAVLLCGFGAGTVVPALPWNIIGWVWVYNIAWMFLLDFVKLMIYRVLDGWNLHEGRSFFTTIRTHLSPFGSLYAKKGPR</sequence>
<dbReference type="SUPFAM" id="SSF81653">
    <property type="entry name" value="Calcium ATPase, transduction domain A"/>
    <property type="match status" value="1"/>
</dbReference>
<dbReference type="Proteomes" id="UP000076023">
    <property type="component" value="Unassembled WGS sequence"/>
</dbReference>
<organism evidence="14 15">
    <name type="scientific">Terrimicrobium sacchariphilum</name>
    <dbReference type="NCBI Taxonomy" id="690879"/>
    <lineage>
        <taxon>Bacteria</taxon>
        <taxon>Pseudomonadati</taxon>
        <taxon>Verrucomicrobiota</taxon>
        <taxon>Terrimicrobiia</taxon>
        <taxon>Terrimicrobiales</taxon>
        <taxon>Terrimicrobiaceae</taxon>
        <taxon>Terrimicrobium</taxon>
    </lineage>
</organism>